<keyword evidence="4" id="KW-1185">Reference proteome</keyword>
<accession>A0A8T1WT16</accession>
<gene>
    <name evidence="3" type="ORF">PHYBOEH_001054</name>
</gene>
<evidence type="ECO:0000313" key="4">
    <source>
        <dbReference type="Proteomes" id="UP000693981"/>
    </source>
</evidence>
<proteinExistence type="predicted"/>
<name>A0A8T1WT16_9STRA</name>
<dbReference type="EMBL" id="JAGDFL010000120">
    <property type="protein sequence ID" value="KAG7397242.1"/>
    <property type="molecule type" value="Genomic_DNA"/>
</dbReference>
<evidence type="ECO:0000313" key="3">
    <source>
        <dbReference type="EMBL" id="KAG7397242.1"/>
    </source>
</evidence>
<feature type="transmembrane region" description="Helical" evidence="2">
    <location>
        <begin position="234"/>
        <end position="258"/>
    </location>
</feature>
<evidence type="ECO:0000256" key="1">
    <source>
        <dbReference type="SAM" id="MobiDB-lite"/>
    </source>
</evidence>
<feature type="region of interest" description="Disordered" evidence="1">
    <location>
        <begin position="273"/>
        <end position="294"/>
    </location>
</feature>
<evidence type="ECO:0000256" key="2">
    <source>
        <dbReference type="SAM" id="Phobius"/>
    </source>
</evidence>
<organism evidence="3 4">
    <name type="scientific">Phytophthora boehmeriae</name>
    <dbReference type="NCBI Taxonomy" id="109152"/>
    <lineage>
        <taxon>Eukaryota</taxon>
        <taxon>Sar</taxon>
        <taxon>Stramenopiles</taxon>
        <taxon>Oomycota</taxon>
        <taxon>Peronosporomycetes</taxon>
        <taxon>Peronosporales</taxon>
        <taxon>Peronosporaceae</taxon>
        <taxon>Phytophthora</taxon>
    </lineage>
</organism>
<reference evidence="3" key="1">
    <citation type="submission" date="2021-02" db="EMBL/GenBank/DDBJ databases">
        <authorList>
            <person name="Palmer J.M."/>
        </authorList>
    </citation>
    <scope>NUCLEOTIDE SEQUENCE</scope>
    <source>
        <strain evidence="3">SCRP23</strain>
    </source>
</reference>
<dbReference type="Proteomes" id="UP000693981">
    <property type="component" value="Unassembled WGS sequence"/>
</dbReference>
<dbReference type="AlphaFoldDB" id="A0A8T1WT16"/>
<keyword evidence="2" id="KW-0472">Membrane</keyword>
<dbReference type="OrthoDB" id="100259at2759"/>
<sequence length="363" mass="38804">MAAGGSGSNDPNMEAPTNVSTNGDSCMWYAGESCQDSRSCYDCLNVGVVGDTCAVGPYGQCLSISKQRNGTTYYAASSTTYCESSDAVCTACRDKWLEEHANNGDMTSSSEYGTSSSELIDRVATSAAAIATRSSIESLRCAVGAFGQCLSTSELVEDTTYYEASRMTYCESSDAMCTTCRYNWLEEYAKSGEIASFPVCVGENGCVCIAVCERATRDSLVIHEECPAYETARVGSIILVLVAGVATFFIFCTIAFCVKKLLLYTGWLPVQQPGSSVQTPPRRQRSPRGPQLSLSGWKSMREKLIETEHGNEAPTAGPAGVMQIQLSTTETAAATIEEGDGFRPASPSGHVEQHRGVALSLLR</sequence>
<keyword evidence="2" id="KW-0812">Transmembrane</keyword>
<protein>
    <submittedName>
        <fullName evidence="3">Uncharacterized protein</fullName>
    </submittedName>
</protein>
<feature type="compositionally biased region" description="Low complexity" evidence="1">
    <location>
        <begin position="275"/>
        <end position="293"/>
    </location>
</feature>
<keyword evidence="2" id="KW-1133">Transmembrane helix</keyword>
<comment type="caution">
    <text evidence="3">The sequence shown here is derived from an EMBL/GenBank/DDBJ whole genome shotgun (WGS) entry which is preliminary data.</text>
</comment>